<proteinExistence type="predicted"/>
<name>A0A2P2MXH5_RHIMU</name>
<reference evidence="2" key="1">
    <citation type="submission" date="2018-02" db="EMBL/GenBank/DDBJ databases">
        <title>Rhizophora mucronata_Transcriptome.</title>
        <authorList>
            <person name="Meera S.P."/>
            <person name="Sreeshan A."/>
            <person name="Augustine A."/>
        </authorList>
    </citation>
    <scope>NUCLEOTIDE SEQUENCE</scope>
    <source>
        <tissue evidence="2">Leaf</tissue>
    </source>
</reference>
<keyword evidence="1" id="KW-1133">Transmembrane helix</keyword>
<evidence type="ECO:0000256" key="1">
    <source>
        <dbReference type="SAM" id="Phobius"/>
    </source>
</evidence>
<keyword evidence="1" id="KW-0812">Transmembrane</keyword>
<accession>A0A2P2MXH5</accession>
<sequence>MNFHEPIAIFIQLYFLCMYHIMYATFVWILFGKLNEEEPYVQTREYLLGVNNLENDKGGGTLGGCFQTYSFGWEDLALSFSNFFCPVEINERLLMVPIPTHLLSPSRR</sequence>
<keyword evidence="1" id="KW-0472">Membrane</keyword>
<evidence type="ECO:0000313" key="2">
    <source>
        <dbReference type="EMBL" id="MBX34923.1"/>
    </source>
</evidence>
<protein>
    <submittedName>
        <fullName evidence="2">Uncharacterized protein</fullName>
    </submittedName>
</protein>
<dbReference type="AlphaFoldDB" id="A0A2P2MXH5"/>
<dbReference type="EMBL" id="GGEC01054439">
    <property type="protein sequence ID" value="MBX34923.1"/>
    <property type="molecule type" value="Transcribed_RNA"/>
</dbReference>
<organism evidence="2">
    <name type="scientific">Rhizophora mucronata</name>
    <name type="common">Asiatic mangrove</name>
    <dbReference type="NCBI Taxonomy" id="61149"/>
    <lineage>
        <taxon>Eukaryota</taxon>
        <taxon>Viridiplantae</taxon>
        <taxon>Streptophyta</taxon>
        <taxon>Embryophyta</taxon>
        <taxon>Tracheophyta</taxon>
        <taxon>Spermatophyta</taxon>
        <taxon>Magnoliopsida</taxon>
        <taxon>eudicotyledons</taxon>
        <taxon>Gunneridae</taxon>
        <taxon>Pentapetalae</taxon>
        <taxon>rosids</taxon>
        <taxon>fabids</taxon>
        <taxon>Malpighiales</taxon>
        <taxon>Rhizophoraceae</taxon>
        <taxon>Rhizophora</taxon>
    </lineage>
</organism>
<feature type="transmembrane region" description="Helical" evidence="1">
    <location>
        <begin position="6"/>
        <end position="31"/>
    </location>
</feature>